<dbReference type="SMART" id="SM00993">
    <property type="entry name" value="YL1_C"/>
    <property type="match status" value="1"/>
</dbReference>
<gene>
    <name evidence="6" type="primary">LOC101496986</name>
</gene>
<evidence type="ECO:0000256" key="2">
    <source>
        <dbReference type="SAM" id="Coils"/>
    </source>
</evidence>
<reference evidence="6" key="2">
    <citation type="submission" date="2025-08" db="UniProtKB">
        <authorList>
            <consortium name="RefSeq"/>
        </authorList>
    </citation>
    <scope>IDENTIFICATION</scope>
    <source>
        <tissue evidence="6">Etiolated seedlings</tissue>
    </source>
</reference>
<evidence type="ECO:0000313" key="5">
    <source>
        <dbReference type="Proteomes" id="UP000087171"/>
    </source>
</evidence>
<dbReference type="GO" id="GO:0005634">
    <property type="term" value="C:nucleus"/>
    <property type="evidence" value="ECO:0007669"/>
    <property type="project" value="TreeGrafter"/>
</dbReference>
<feature type="compositionally biased region" description="Basic and acidic residues" evidence="3">
    <location>
        <begin position="333"/>
        <end position="346"/>
    </location>
</feature>
<dbReference type="GeneID" id="101496986"/>
<feature type="domain" description="Vps72/YL1 C-terminal" evidence="4">
    <location>
        <begin position="267"/>
        <end position="296"/>
    </location>
</feature>
<feature type="region of interest" description="Disordered" evidence="3">
    <location>
        <begin position="328"/>
        <end position="361"/>
    </location>
</feature>
<dbReference type="RefSeq" id="XP_004504620.1">
    <property type="nucleotide sequence ID" value="XM_004504563.3"/>
</dbReference>
<keyword evidence="5" id="KW-1185">Reference proteome</keyword>
<reference evidence="5" key="1">
    <citation type="journal article" date="2013" name="Nat. Biotechnol.">
        <title>Draft genome sequence of chickpea (Cicer arietinum) provides a resource for trait improvement.</title>
        <authorList>
            <person name="Varshney R.K."/>
            <person name="Song C."/>
            <person name="Saxena R.K."/>
            <person name="Azam S."/>
            <person name="Yu S."/>
            <person name="Sharpe A.G."/>
            <person name="Cannon S."/>
            <person name="Baek J."/>
            <person name="Rosen B.D."/>
            <person name="Tar'an B."/>
            <person name="Millan T."/>
            <person name="Zhang X."/>
            <person name="Ramsay L.D."/>
            <person name="Iwata A."/>
            <person name="Wang Y."/>
            <person name="Nelson W."/>
            <person name="Farmer A.D."/>
            <person name="Gaur P.M."/>
            <person name="Soderlund C."/>
            <person name="Penmetsa R.V."/>
            <person name="Xu C."/>
            <person name="Bharti A.K."/>
            <person name="He W."/>
            <person name="Winter P."/>
            <person name="Zhao S."/>
            <person name="Hane J.K."/>
            <person name="Carrasquilla-Garcia N."/>
            <person name="Condie J.A."/>
            <person name="Upadhyaya H.D."/>
            <person name="Luo M.C."/>
            <person name="Thudi M."/>
            <person name="Gowda C.L."/>
            <person name="Singh N.P."/>
            <person name="Lichtenzveig J."/>
            <person name="Gali K.K."/>
            <person name="Rubio J."/>
            <person name="Nadarajan N."/>
            <person name="Dolezel J."/>
            <person name="Bansal K.C."/>
            <person name="Xu X."/>
            <person name="Edwards D."/>
            <person name="Zhang G."/>
            <person name="Kahl G."/>
            <person name="Gil J."/>
            <person name="Singh K.B."/>
            <person name="Datta S.K."/>
            <person name="Jackson S.A."/>
            <person name="Wang J."/>
            <person name="Cook D.R."/>
        </authorList>
    </citation>
    <scope>NUCLEOTIDE SEQUENCE [LARGE SCALE GENOMIC DNA]</scope>
    <source>
        <strain evidence="5">cv. CDC Frontier</strain>
    </source>
</reference>
<dbReference type="InterPro" id="IPR046757">
    <property type="entry name" value="YL1_N"/>
</dbReference>
<dbReference type="Pfam" id="PF05764">
    <property type="entry name" value="YL1"/>
    <property type="match status" value="1"/>
</dbReference>
<comment type="similarity">
    <text evidence="1">Belongs to the VPS72/YL1 family.</text>
</comment>
<organism evidence="5 6">
    <name type="scientific">Cicer arietinum</name>
    <name type="common">Chickpea</name>
    <name type="synonym">Garbanzo</name>
    <dbReference type="NCBI Taxonomy" id="3827"/>
    <lineage>
        <taxon>Eukaryota</taxon>
        <taxon>Viridiplantae</taxon>
        <taxon>Streptophyta</taxon>
        <taxon>Embryophyta</taxon>
        <taxon>Tracheophyta</taxon>
        <taxon>Spermatophyta</taxon>
        <taxon>Magnoliopsida</taxon>
        <taxon>eudicotyledons</taxon>
        <taxon>Gunneridae</taxon>
        <taxon>Pentapetalae</taxon>
        <taxon>rosids</taxon>
        <taxon>fabids</taxon>
        <taxon>Fabales</taxon>
        <taxon>Fabaceae</taxon>
        <taxon>Papilionoideae</taxon>
        <taxon>50 kb inversion clade</taxon>
        <taxon>NPAAA clade</taxon>
        <taxon>Hologalegina</taxon>
        <taxon>IRL clade</taxon>
        <taxon>Cicereae</taxon>
        <taxon>Cicer</taxon>
    </lineage>
</organism>
<feature type="coiled-coil region" evidence="2">
    <location>
        <begin position="180"/>
        <end position="214"/>
    </location>
</feature>
<dbReference type="AlphaFoldDB" id="A0A1S2YHR2"/>
<dbReference type="eggNOG" id="KOG2897">
    <property type="taxonomic scope" value="Eukaryota"/>
</dbReference>
<dbReference type="Pfam" id="PF08265">
    <property type="entry name" value="YL1_C"/>
    <property type="match status" value="1"/>
</dbReference>
<dbReference type="InterPro" id="IPR013272">
    <property type="entry name" value="Vps72/YL1_C"/>
</dbReference>
<name>A0A1S2YHR2_CICAR</name>
<dbReference type="PANTHER" id="PTHR13275">
    <property type="entry name" value="YL-1 PROTEIN TRANSCRIPTION FACTOR-LIKE 1"/>
    <property type="match status" value="1"/>
</dbReference>
<dbReference type="PaxDb" id="3827-XP_004504620.1"/>
<dbReference type="PANTHER" id="PTHR13275:SF4">
    <property type="entry name" value="VACUOLAR PROTEIN SORTING-ASSOCIATED PROTEIN 72 HOMOLOG"/>
    <property type="match status" value="1"/>
</dbReference>
<accession>A0A1S2YHR2</accession>
<evidence type="ECO:0000313" key="6">
    <source>
        <dbReference type="RefSeq" id="XP_004504620.1"/>
    </source>
</evidence>
<feature type="compositionally biased region" description="Acidic residues" evidence="3">
    <location>
        <begin position="52"/>
        <end position="86"/>
    </location>
</feature>
<keyword evidence="2" id="KW-0175">Coiled coil</keyword>
<dbReference type="KEGG" id="cam:101496986"/>
<feature type="compositionally biased region" description="Basic residues" evidence="3">
    <location>
        <begin position="107"/>
        <end position="116"/>
    </location>
</feature>
<feature type="compositionally biased region" description="Basic and acidic residues" evidence="3">
    <location>
        <begin position="128"/>
        <end position="144"/>
    </location>
</feature>
<protein>
    <submittedName>
        <fullName evidence="6">SWR1 complex subunit 2</fullName>
    </submittedName>
</protein>
<dbReference type="OrthoDB" id="78296at2759"/>
<dbReference type="STRING" id="3827.A0A1S2YHR2"/>
<dbReference type="Proteomes" id="UP000087171">
    <property type="component" value="Chromosome Ca6"/>
</dbReference>
<proteinExistence type="inferred from homology"/>
<evidence type="ECO:0000259" key="4">
    <source>
        <dbReference type="SMART" id="SM00993"/>
    </source>
</evidence>
<evidence type="ECO:0000256" key="3">
    <source>
        <dbReference type="SAM" id="MobiDB-lite"/>
    </source>
</evidence>
<evidence type="ECO:0000256" key="1">
    <source>
        <dbReference type="ARBA" id="ARBA00006832"/>
    </source>
</evidence>
<sequence>MEEEKNSGEQDGRAAIILLDRASRATRGKRLSKLLDDEIQQDELFWSQDALKEEDEDDNYQEEAEIADEFDSDFDQDEPEPDEEQPQNDADERTNKKKRLIVPGKMLAKKKKKKKILSNLDNSPNDDNDNKPNVAEEHHEDAKEVMIRKSTRTSVIVRQAERDAIRAALQATIKPVKRKKEGEEKKMTQEEMLLEAAQTEIMNLRNLERVLAREEEVKRRAIVHKTVFNGPQIHYISQNGCSYLEFTKGASFHSEIATTSQKYPEQPVCVITGLPAKYRDPKTGLPYATKEAFKIIRQRLLDESANSRKETSMGGLYDSVSGCGFPTKGKRSIMPDKNMHPHDRSLARFRRIPTFEDEDSD</sequence>
<feature type="region of interest" description="Disordered" evidence="3">
    <location>
        <begin position="46"/>
        <end position="144"/>
    </location>
</feature>